<comment type="similarity">
    <text evidence="5">Belongs to the RAD23 family.</text>
</comment>
<dbReference type="GO" id="GO:0070628">
    <property type="term" value="F:proteasome binding"/>
    <property type="evidence" value="ECO:0007669"/>
    <property type="project" value="TreeGrafter"/>
</dbReference>
<comment type="subcellular location">
    <subcellularLocation>
        <location evidence="5">Nucleus</location>
    </subcellularLocation>
    <subcellularLocation>
        <location evidence="5">Cytoplasm</location>
    </subcellularLocation>
</comment>
<sequence>MKVTLKTLNKDKFEIEVSPSDTVQPSTSKTAEPKKPVESTPMASSEKVPETPQAPQQGRQAPEVKATPASPTGSRGEPARTAEEAEGQSVQQGAELAEAEDEAGDAGLVTGQAYETAIQTMMEMGYEREMCVRAMRASFNNPDRAVEYLFSGIPEFPQEEEAAPQNTQTQGGNLFNEAMRAQSQPHGAAAASGGEGAAADFSFLESLPQFQQIRQMVRSNPEALQPILEQLAVSNPQLLHYINQNKEAFLQMLLGEEFDGQEEQEGFEPGMGEGSGYIQVTPEEMEAFERLEALGFKRDAVIRAYFVCDKNEELAANYLFDHGNEDEDMDEQQ</sequence>
<dbReference type="InterPro" id="IPR009060">
    <property type="entry name" value="UBA-like_sf"/>
</dbReference>
<dbReference type="GO" id="GO:0043130">
    <property type="term" value="F:ubiquitin binding"/>
    <property type="evidence" value="ECO:0007669"/>
    <property type="project" value="UniProtKB-UniRule"/>
</dbReference>
<feature type="domain" description="UBA" evidence="7">
    <location>
        <begin position="112"/>
        <end position="152"/>
    </location>
</feature>
<keyword evidence="4 5" id="KW-0539">Nucleus</keyword>
<dbReference type="InterPro" id="IPR015940">
    <property type="entry name" value="UBA"/>
</dbReference>
<dbReference type="PROSITE" id="PS50030">
    <property type="entry name" value="UBA"/>
    <property type="match status" value="2"/>
</dbReference>
<dbReference type="NCBIfam" id="TIGR00601">
    <property type="entry name" value="rad23"/>
    <property type="match status" value="1"/>
</dbReference>
<dbReference type="Pfam" id="PF00627">
    <property type="entry name" value="UBA"/>
    <property type="match status" value="2"/>
</dbReference>
<feature type="compositionally biased region" description="Polar residues" evidence="6">
    <location>
        <begin position="19"/>
        <end position="30"/>
    </location>
</feature>
<keyword evidence="1" id="KW-0677">Repeat</keyword>
<dbReference type="SUPFAM" id="SSF101238">
    <property type="entry name" value="XPC-binding domain"/>
    <property type="match status" value="1"/>
</dbReference>
<keyword evidence="9" id="KW-1185">Reference proteome</keyword>
<dbReference type="GO" id="GO:0031593">
    <property type="term" value="F:polyubiquitin modification-dependent protein binding"/>
    <property type="evidence" value="ECO:0007669"/>
    <property type="project" value="UniProtKB-UniRule"/>
</dbReference>
<feature type="region of interest" description="Disordered" evidence="6">
    <location>
        <begin position="1"/>
        <end position="107"/>
    </location>
</feature>
<evidence type="ECO:0000259" key="7">
    <source>
        <dbReference type="PROSITE" id="PS50030"/>
    </source>
</evidence>
<dbReference type="GO" id="GO:0005654">
    <property type="term" value="C:nucleoplasm"/>
    <property type="evidence" value="ECO:0007669"/>
    <property type="project" value="TreeGrafter"/>
</dbReference>
<name>A0A1R1PS44_ZANCU</name>
<accession>A0A1R1PS44</accession>
<feature type="domain" description="UBA" evidence="7">
    <location>
        <begin position="282"/>
        <end position="322"/>
    </location>
</feature>
<dbReference type="SUPFAM" id="SSF46934">
    <property type="entry name" value="UBA-like"/>
    <property type="match status" value="2"/>
</dbReference>
<dbReference type="PRINTS" id="PR01839">
    <property type="entry name" value="RAD23PROTEIN"/>
</dbReference>
<dbReference type="AlphaFoldDB" id="A0A1R1PS44"/>
<dbReference type="InterPro" id="IPR036353">
    <property type="entry name" value="XPC-bd_sf"/>
</dbReference>
<comment type="function">
    <text evidence="5">Multiubiquitin chain receptor involved in modulation of proteasomal degradation. Involved in nucleotide excision repair.</text>
</comment>
<protein>
    <recommendedName>
        <fullName evidence="5">UV excision repair protein RAD23</fullName>
    </recommendedName>
</protein>
<evidence type="ECO:0000256" key="4">
    <source>
        <dbReference type="ARBA" id="ARBA00023242"/>
    </source>
</evidence>
<keyword evidence="5" id="KW-0963">Cytoplasm</keyword>
<evidence type="ECO:0000256" key="5">
    <source>
        <dbReference type="RuleBase" id="RU367049"/>
    </source>
</evidence>
<dbReference type="Gene3D" id="1.10.10.540">
    <property type="entry name" value="XPC-binding domain"/>
    <property type="match status" value="1"/>
</dbReference>
<evidence type="ECO:0000256" key="2">
    <source>
        <dbReference type="ARBA" id="ARBA00022763"/>
    </source>
</evidence>
<dbReference type="Gene3D" id="1.10.8.10">
    <property type="entry name" value="DNA helicase RuvA subunit, C-terminal domain"/>
    <property type="match status" value="2"/>
</dbReference>
<keyword evidence="2 5" id="KW-0227">DNA damage</keyword>
<dbReference type="GO" id="GO:0003684">
    <property type="term" value="F:damaged DNA binding"/>
    <property type="evidence" value="ECO:0007669"/>
    <property type="project" value="UniProtKB-UniRule"/>
</dbReference>
<dbReference type="InterPro" id="IPR015360">
    <property type="entry name" value="XPC-bd"/>
</dbReference>
<dbReference type="Proteomes" id="UP000188320">
    <property type="component" value="Unassembled WGS sequence"/>
</dbReference>
<dbReference type="FunFam" id="1.10.8.10:FF:000003">
    <property type="entry name" value="UV excision repair protein RAD23 homolog"/>
    <property type="match status" value="1"/>
</dbReference>
<dbReference type="PANTHER" id="PTHR10621">
    <property type="entry name" value="UV EXCISION REPAIR PROTEIN RAD23"/>
    <property type="match status" value="1"/>
</dbReference>
<comment type="caution">
    <text evidence="8">The sequence shown here is derived from an EMBL/GenBank/DDBJ whole genome shotgun (WGS) entry which is preliminary data.</text>
</comment>
<proteinExistence type="inferred from homology"/>
<dbReference type="PANTHER" id="PTHR10621:SF0">
    <property type="entry name" value="UV EXCISION REPAIR PROTEIN RAD23"/>
    <property type="match status" value="1"/>
</dbReference>
<dbReference type="Pfam" id="PF09280">
    <property type="entry name" value="XPC-binding"/>
    <property type="match status" value="1"/>
</dbReference>
<organism evidence="8 9">
    <name type="scientific">Zancudomyces culisetae</name>
    <name type="common">Gut fungus</name>
    <name type="synonym">Smittium culisetae</name>
    <dbReference type="NCBI Taxonomy" id="1213189"/>
    <lineage>
        <taxon>Eukaryota</taxon>
        <taxon>Fungi</taxon>
        <taxon>Fungi incertae sedis</taxon>
        <taxon>Zoopagomycota</taxon>
        <taxon>Kickxellomycotina</taxon>
        <taxon>Harpellomycetes</taxon>
        <taxon>Harpellales</taxon>
        <taxon>Legeriomycetaceae</taxon>
        <taxon>Zancudomyces</taxon>
    </lineage>
</organism>
<evidence type="ECO:0000256" key="1">
    <source>
        <dbReference type="ARBA" id="ARBA00022737"/>
    </source>
</evidence>
<dbReference type="GO" id="GO:0006289">
    <property type="term" value="P:nucleotide-excision repair"/>
    <property type="evidence" value="ECO:0007669"/>
    <property type="project" value="UniProtKB-UniRule"/>
</dbReference>
<dbReference type="GO" id="GO:0043161">
    <property type="term" value="P:proteasome-mediated ubiquitin-dependent protein catabolic process"/>
    <property type="evidence" value="ECO:0007669"/>
    <property type="project" value="UniProtKB-UniRule"/>
</dbReference>
<dbReference type="SMART" id="SM00165">
    <property type="entry name" value="UBA"/>
    <property type="match status" value="2"/>
</dbReference>
<evidence type="ECO:0000256" key="3">
    <source>
        <dbReference type="ARBA" id="ARBA00023204"/>
    </source>
</evidence>
<reference evidence="9" key="1">
    <citation type="submission" date="2017-01" db="EMBL/GenBank/DDBJ databases">
        <authorList>
            <person name="Wang Y."/>
            <person name="White M."/>
            <person name="Kvist S."/>
            <person name="Moncalvo J.-M."/>
        </authorList>
    </citation>
    <scope>NUCLEOTIDE SEQUENCE [LARGE SCALE GENOMIC DNA]</scope>
    <source>
        <strain evidence="9">COL-18-3</strain>
    </source>
</reference>
<dbReference type="OrthoDB" id="419317at2759"/>
<dbReference type="GO" id="GO:0005829">
    <property type="term" value="C:cytosol"/>
    <property type="evidence" value="ECO:0007669"/>
    <property type="project" value="TreeGrafter"/>
</dbReference>
<gene>
    <name evidence="8" type="ORF">AX774_g2713</name>
</gene>
<dbReference type="CDD" id="cd14280">
    <property type="entry name" value="UBA1_Rad23_like"/>
    <property type="match status" value="1"/>
</dbReference>
<evidence type="ECO:0000313" key="9">
    <source>
        <dbReference type="Proteomes" id="UP000188320"/>
    </source>
</evidence>
<dbReference type="InterPro" id="IPR004806">
    <property type="entry name" value="Rad23"/>
</dbReference>
<dbReference type="FunFam" id="1.10.8.10:FF:000002">
    <property type="entry name" value="UV excision repair protein RAD23 homolog"/>
    <property type="match status" value="1"/>
</dbReference>
<evidence type="ECO:0000256" key="6">
    <source>
        <dbReference type="SAM" id="MobiDB-lite"/>
    </source>
</evidence>
<keyword evidence="3 5" id="KW-0234">DNA repair</keyword>
<dbReference type="EMBL" id="LSSK01000313">
    <property type="protein sequence ID" value="OMH83787.1"/>
    <property type="molecule type" value="Genomic_DNA"/>
</dbReference>
<evidence type="ECO:0000313" key="8">
    <source>
        <dbReference type="EMBL" id="OMH83787.1"/>
    </source>
</evidence>